<dbReference type="InterPro" id="IPR027417">
    <property type="entry name" value="P-loop_NTPase"/>
</dbReference>
<proteinExistence type="predicted"/>
<reference evidence="5" key="1">
    <citation type="submission" date="2024-07" db="EMBL/GenBank/DDBJ databases">
        <authorList>
            <person name="Yu S.T."/>
        </authorList>
    </citation>
    <scope>NUCLEOTIDE SEQUENCE</scope>
    <source>
        <strain evidence="5">R35</strain>
    </source>
</reference>
<evidence type="ECO:0000259" key="4">
    <source>
        <dbReference type="PROSITE" id="PS50893"/>
    </source>
</evidence>
<dbReference type="PROSITE" id="PS50893">
    <property type="entry name" value="ABC_TRANSPORTER_2"/>
    <property type="match status" value="1"/>
</dbReference>
<dbReference type="PROSITE" id="PS00211">
    <property type="entry name" value="ABC_TRANSPORTER_1"/>
    <property type="match status" value="1"/>
</dbReference>
<dbReference type="SMART" id="SM00382">
    <property type="entry name" value="AAA"/>
    <property type="match status" value="1"/>
</dbReference>
<dbReference type="PANTHER" id="PTHR43038:SF3">
    <property type="entry name" value="ABC TRANSPORTER G FAMILY MEMBER 20 ISOFORM X1"/>
    <property type="match status" value="1"/>
</dbReference>
<feature type="compositionally biased region" description="Polar residues" evidence="3">
    <location>
        <begin position="265"/>
        <end position="279"/>
    </location>
</feature>
<name>A0AB39SA55_9ACTN</name>
<dbReference type="InterPro" id="IPR017871">
    <property type="entry name" value="ABC_transporter-like_CS"/>
</dbReference>
<dbReference type="EMBL" id="CP163440">
    <property type="protein sequence ID" value="XDQ64457.1"/>
    <property type="molecule type" value="Genomic_DNA"/>
</dbReference>
<dbReference type="RefSeq" id="WP_369261090.1">
    <property type="nucleotide sequence ID" value="NZ_CP163440.1"/>
</dbReference>
<evidence type="ECO:0000313" key="5">
    <source>
        <dbReference type="EMBL" id="XDQ64457.1"/>
    </source>
</evidence>
<evidence type="ECO:0000256" key="1">
    <source>
        <dbReference type="ARBA" id="ARBA00022741"/>
    </source>
</evidence>
<evidence type="ECO:0000256" key="3">
    <source>
        <dbReference type="SAM" id="MobiDB-lite"/>
    </source>
</evidence>
<organism evidence="5">
    <name type="scientific">Streptomyces sp. R35</name>
    <dbReference type="NCBI Taxonomy" id="3238630"/>
    <lineage>
        <taxon>Bacteria</taxon>
        <taxon>Bacillati</taxon>
        <taxon>Actinomycetota</taxon>
        <taxon>Actinomycetes</taxon>
        <taxon>Kitasatosporales</taxon>
        <taxon>Streptomycetaceae</taxon>
        <taxon>Streptomyces</taxon>
    </lineage>
</organism>
<dbReference type="Gene3D" id="3.40.50.300">
    <property type="entry name" value="P-loop containing nucleotide triphosphate hydrolases"/>
    <property type="match status" value="1"/>
</dbReference>
<dbReference type="AlphaFoldDB" id="A0AB39SA55"/>
<dbReference type="SUPFAM" id="SSF52540">
    <property type="entry name" value="P-loop containing nucleoside triphosphate hydrolases"/>
    <property type="match status" value="1"/>
</dbReference>
<feature type="region of interest" description="Disordered" evidence="3">
    <location>
        <begin position="265"/>
        <end position="289"/>
    </location>
</feature>
<dbReference type="PANTHER" id="PTHR43038">
    <property type="entry name" value="ATP-BINDING CASSETTE, SUB-FAMILY H, MEMBER 1"/>
    <property type="match status" value="1"/>
</dbReference>
<keyword evidence="2 5" id="KW-0067">ATP-binding</keyword>
<dbReference type="CDD" id="cd03230">
    <property type="entry name" value="ABC_DR_subfamily_A"/>
    <property type="match status" value="1"/>
</dbReference>
<gene>
    <name evidence="5" type="ORF">AB5J50_28545</name>
</gene>
<evidence type="ECO:0000256" key="2">
    <source>
        <dbReference type="ARBA" id="ARBA00022840"/>
    </source>
</evidence>
<feature type="compositionally biased region" description="Pro residues" evidence="3">
    <location>
        <begin position="9"/>
        <end position="18"/>
    </location>
</feature>
<dbReference type="GO" id="GO:0005524">
    <property type="term" value="F:ATP binding"/>
    <property type="evidence" value="ECO:0007669"/>
    <property type="project" value="UniProtKB-KW"/>
</dbReference>
<feature type="domain" description="ABC transporter" evidence="4">
    <location>
        <begin position="23"/>
        <end position="254"/>
    </location>
</feature>
<feature type="region of interest" description="Disordered" evidence="3">
    <location>
        <begin position="1"/>
        <end position="23"/>
    </location>
</feature>
<dbReference type="GO" id="GO:0016887">
    <property type="term" value="F:ATP hydrolysis activity"/>
    <property type="evidence" value="ECO:0007669"/>
    <property type="project" value="InterPro"/>
</dbReference>
<sequence>MMIIESRPPDPAGPPDSSSPPAVRAENLTVVRGTRTVLRGLDFAVPRGQITGLLGPSGCGKSTLMRSTVGTQAKVTGTLEVLGRPAGDPALRSRIGYVTQAPSVYDDLTVRQNLEYFAAILDPGRAAAERRHAGVTQAITDVDLTSHADSLAGNLSGGQRSRVSLAVALLGTPELLVLDEPTVGLDPVLRRDLWNLFHTIAAERKATLLISSHVMDEAERCHRLLLMREGQILADDTPDALRERTDSDTVEAAFLHLVDEAIAAGNQSAAGDTTNTDSPSGAARKETHR</sequence>
<dbReference type="InterPro" id="IPR003593">
    <property type="entry name" value="AAA+_ATPase"/>
</dbReference>
<accession>A0AB39SA55</accession>
<dbReference type="InterPro" id="IPR003439">
    <property type="entry name" value="ABC_transporter-like_ATP-bd"/>
</dbReference>
<protein>
    <submittedName>
        <fullName evidence="5">ABC transporter ATP-binding protein</fullName>
    </submittedName>
</protein>
<keyword evidence="1" id="KW-0547">Nucleotide-binding</keyword>
<dbReference type="Pfam" id="PF00005">
    <property type="entry name" value="ABC_tran"/>
    <property type="match status" value="1"/>
</dbReference>